<evidence type="ECO:0000313" key="3">
    <source>
        <dbReference type="EMBL" id="KAL0639478.1"/>
    </source>
</evidence>
<protein>
    <recommendedName>
        <fullName evidence="5">Ankyrin repeat protein</fullName>
    </recommendedName>
</protein>
<feature type="repeat" description="ANK" evidence="1">
    <location>
        <begin position="168"/>
        <end position="200"/>
    </location>
</feature>
<gene>
    <name evidence="3" type="ORF">Q9L58_001507</name>
</gene>
<accession>A0ABR3GU60</accession>
<dbReference type="Proteomes" id="UP001447188">
    <property type="component" value="Unassembled WGS sequence"/>
</dbReference>
<evidence type="ECO:0000313" key="4">
    <source>
        <dbReference type="Proteomes" id="UP001447188"/>
    </source>
</evidence>
<evidence type="ECO:0000256" key="1">
    <source>
        <dbReference type="PROSITE-ProRule" id="PRU00023"/>
    </source>
</evidence>
<organism evidence="3 4">
    <name type="scientific">Discina gigas</name>
    <dbReference type="NCBI Taxonomy" id="1032678"/>
    <lineage>
        <taxon>Eukaryota</taxon>
        <taxon>Fungi</taxon>
        <taxon>Dikarya</taxon>
        <taxon>Ascomycota</taxon>
        <taxon>Pezizomycotina</taxon>
        <taxon>Pezizomycetes</taxon>
        <taxon>Pezizales</taxon>
        <taxon>Discinaceae</taxon>
        <taxon>Discina</taxon>
    </lineage>
</organism>
<dbReference type="Pfam" id="PF00023">
    <property type="entry name" value="Ank"/>
    <property type="match status" value="1"/>
</dbReference>
<dbReference type="PROSITE" id="PS50088">
    <property type="entry name" value="ANK_REPEAT"/>
    <property type="match status" value="1"/>
</dbReference>
<dbReference type="Gene3D" id="1.25.40.20">
    <property type="entry name" value="Ankyrin repeat-containing domain"/>
    <property type="match status" value="1"/>
</dbReference>
<evidence type="ECO:0000256" key="2">
    <source>
        <dbReference type="SAM" id="MobiDB-lite"/>
    </source>
</evidence>
<dbReference type="PROSITE" id="PS50297">
    <property type="entry name" value="ANK_REP_REGION"/>
    <property type="match status" value="1"/>
</dbReference>
<reference evidence="3 4" key="1">
    <citation type="submission" date="2024-02" db="EMBL/GenBank/DDBJ databases">
        <title>Discinaceae phylogenomics.</title>
        <authorList>
            <person name="Dirks A.C."/>
            <person name="James T.Y."/>
        </authorList>
    </citation>
    <scope>NUCLEOTIDE SEQUENCE [LARGE SCALE GENOMIC DNA]</scope>
    <source>
        <strain evidence="3 4">ACD0624</strain>
    </source>
</reference>
<dbReference type="InterPro" id="IPR002110">
    <property type="entry name" value="Ankyrin_rpt"/>
</dbReference>
<proteinExistence type="predicted"/>
<dbReference type="InterPro" id="IPR036770">
    <property type="entry name" value="Ankyrin_rpt-contain_sf"/>
</dbReference>
<dbReference type="EMBL" id="JBBBZM010000011">
    <property type="protein sequence ID" value="KAL0639478.1"/>
    <property type="molecule type" value="Genomic_DNA"/>
</dbReference>
<feature type="region of interest" description="Disordered" evidence="2">
    <location>
        <begin position="290"/>
        <end position="317"/>
    </location>
</feature>
<evidence type="ECO:0008006" key="5">
    <source>
        <dbReference type="Google" id="ProtNLM"/>
    </source>
</evidence>
<comment type="caution">
    <text evidence="3">The sequence shown here is derived from an EMBL/GenBank/DDBJ whole genome shotgun (WGS) entry which is preliminary data.</text>
</comment>
<sequence length="317" mass="34758">MSLLALPNELLLKIARCLLRCPGCHGLHHEHHISALSHCNHRLYALLADCHLETASALKILLWAIAHTRHDTFARALEKGADPNTPLHHIYISNSRPVGTPVDVAIRMRVHSFDAESHARKLGTIALFLRAGGTCTADSLAMPTLYGDVDLLTLCLPHLTDTDPNHSGPRTILEIAARRGHVEIVRLAISAGAAVNSTGSNHSAEFCPPLWVCWGSSIAVLQAILDAGADATWRSPDGVSVVQHMRQRSGNALELEDKIALLMKYGAIDEPASEHTLEWQRRMPPGREYRGWTAGSWEDSSSAAPVERVQWVPARRE</sequence>
<keyword evidence="1" id="KW-0040">ANK repeat</keyword>
<name>A0ABR3GU60_9PEZI</name>
<dbReference type="SUPFAM" id="SSF48403">
    <property type="entry name" value="Ankyrin repeat"/>
    <property type="match status" value="1"/>
</dbReference>
<keyword evidence="4" id="KW-1185">Reference proteome</keyword>